<dbReference type="Pfam" id="PF01575">
    <property type="entry name" value="MaoC_dehydratas"/>
    <property type="match status" value="1"/>
</dbReference>
<dbReference type="InterPro" id="IPR016163">
    <property type="entry name" value="Ald_DH_C"/>
</dbReference>
<dbReference type="Pfam" id="PF00171">
    <property type="entry name" value="Aldedh"/>
    <property type="match status" value="1"/>
</dbReference>
<dbReference type="InterPro" id="IPR002539">
    <property type="entry name" value="MaoC-like_dom"/>
</dbReference>
<feature type="domain" description="Aldehyde dehydrogenase" evidence="3">
    <location>
        <begin position="53"/>
        <end position="499"/>
    </location>
</feature>
<evidence type="ECO:0000259" key="3">
    <source>
        <dbReference type="Pfam" id="PF00171"/>
    </source>
</evidence>
<dbReference type="AlphaFoldDB" id="A0A2A4YZ71"/>
<dbReference type="NCBIfam" id="TIGR02278">
    <property type="entry name" value="PaaN-DH"/>
    <property type="match status" value="1"/>
</dbReference>
<comment type="caution">
    <text evidence="5">The sequence shown here is derived from an EMBL/GenBank/DDBJ whole genome shotgun (WGS) entry which is preliminary data.</text>
</comment>
<name>A0A2A4YZ71_9PROT</name>
<dbReference type="Gene3D" id="3.40.309.10">
    <property type="entry name" value="Aldehyde Dehydrogenase, Chain A, domain 2"/>
    <property type="match status" value="1"/>
</dbReference>
<feature type="domain" description="MaoC-like" evidence="4">
    <location>
        <begin position="540"/>
        <end position="649"/>
    </location>
</feature>
<dbReference type="NCBIfam" id="NF008868">
    <property type="entry name" value="PRK11903.1"/>
    <property type="match status" value="1"/>
</dbReference>
<dbReference type="Gene3D" id="3.10.129.10">
    <property type="entry name" value="Hotdog Thioesterase"/>
    <property type="match status" value="1"/>
</dbReference>
<dbReference type="InterPro" id="IPR029069">
    <property type="entry name" value="HotDog_dom_sf"/>
</dbReference>
<organism evidence="5">
    <name type="scientific">OCS116 cluster bacterium</name>
    <dbReference type="NCBI Taxonomy" id="2030921"/>
    <lineage>
        <taxon>Bacteria</taxon>
        <taxon>Pseudomonadati</taxon>
        <taxon>Pseudomonadota</taxon>
        <taxon>Alphaproteobacteria</taxon>
        <taxon>OCS116 cluster</taxon>
    </lineage>
</organism>
<keyword evidence="1" id="KW-0560">Oxidoreductase</keyword>
<evidence type="ECO:0000259" key="4">
    <source>
        <dbReference type="Pfam" id="PF01575"/>
    </source>
</evidence>
<dbReference type="Gene3D" id="3.40.605.10">
    <property type="entry name" value="Aldehyde Dehydrogenase, Chain A, domain 1"/>
    <property type="match status" value="1"/>
</dbReference>
<dbReference type="InterPro" id="IPR016162">
    <property type="entry name" value="Ald_DH_N"/>
</dbReference>
<dbReference type="CDD" id="cd07128">
    <property type="entry name" value="ALDH_MaoC-N"/>
    <property type="match status" value="1"/>
</dbReference>
<dbReference type="SUPFAM" id="SSF53720">
    <property type="entry name" value="ALDH-like"/>
    <property type="match status" value="1"/>
</dbReference>
<dbReference type="InterPro" id="IPR015590">
    <property type="entry name" value="Aldehyde_DH_dom"/>
</dbReference>
<evidence type="ECO:0000256" key="2">
    <source>
        <dbReference type="SAM" id="MobiDB-lite"/>
    </source>
</evidence>
<dbReference type="PANTHER" id="PTHR43111">
    <property type="entry name" value="ALDEHYDE DEHYDROGENASE B-RELATED"/>
    <property type="match status" value="1"/>
</dbReference>
<dbReference type="PANTHER" id="PTHR43111:SF1">
    <property type="entry name" value="ALDEHYDE DEHYDROGENASE B-RELATED"/>
    <property type="match status" value="1"/>
</dbReference>
<dbReference type="GO" id="GO:0016620">
    <property type="term" value="F:oxidoreductase activity, acting on the aldehyde or oxo group of donors, NAD or NADP as acceptor"/>
    <property type="evidence" value="ECO:0007669"/>
    <property type="project" value="InterPro"/>
</dbReference>
<evidence type="ECO:0000313" key="5">
    <source>
        <dbReference type="EMBL" id="PCJ00035.1"/>
    </source>
</evidence>
<dbReference type="InterPro" id="IPR011966">
    <property type="entry name" value="PaaN-DH"/>
</dbReference>
<protein>
    <submittedName>
        <fullName evidence="5">Phenylacetic acid degradation bifunctional protein PaaZ</fullName>
    </submittedName>
</protein>
<dbReference type="InterPro" id="IPR016161">
    <property type="entry name" value="Ald_DH/histidinol_DH"/>
</dbReference>
<feature type="region of interest" description="Disordered" evidence="2">
    <location>
        <begin position="462"/>
        <end position="487"/>
    </location>
</feature>
<reference evidence="5" key="2">
    <citation type="journal article" date="2018" name="ISME J.">
        <title>A dynamic microbial community with high functional redundancy inhabits the cold, oxic subseafloor aquifer.</title>
        <authorList>
            <person name="Tully B.J."/>
            <person name="Wheat C.G."/>
            <person name="Glazer B.T."/>
            <person name="Huber J.A."/>
        </authorList>
    </citation>
    <scope>NUCLEOTIDE SEQUENCE</scope>
    <source>
        <strain evidence="5">NORP83</strain>
    </source>
</reference>
<accession>A0A2A4YZ71</accession>
<sequence>MKLKSFAMGEWIAAENSGNPINDASTGDLINSVSSEGLNFEGMLKFGREVGGPALRKMTFHERAIMLKEVGIALGKFKSELYEISYQTGATKKDSLVDIDGGIGTFFVYSSKGRRELPNQPYYVDGDVEQLSRNGSFLGQHIMVPRQGVALHINAFNFPVWGMMEKLAPTLLAGMPAIIKPASSTAQLTELAVKYIIDSGILPKGALQLICGRTGDIFDHLNSQDVVTFTGSATTAHYLQSHENLTKKSIPFIAECDSLNASILGIDATKDTPEFELFVKEVTKEMTQKAGQKCTAIRRIIVPASLVGEVQTALIEKLQNITIGDPRADGVIMGPLASMAQRQEVIERVAELGQYCDIVLDGTKEFEPIGAAYAKGAFIQPTVLICKSPLDTKQVHEIEAFGPVSTIMPYETTQDAIKLANMGEGSLVASLFTFDSDIVQDIVMNIGANHGRLVIIDRTSAKESTGHGSPLPHMKHGGPGRAGGGEEQGGIRAVKHYLQRVAIQGSPDVLTRVTNRWVQGSRETTLTEHPFRKSFDEIKIGDTLNTKPRTISLKDIEHFASFTGDNFYAHMDEEAAKANPIFGGRVAHGYLLLSFAAGLFVDPKPGPVLANVGLNELSFTKPVYPGDTMYVRLVCKQLTARINEDFGEVRWDVTITNQNGEECANYELLTHNTRIQ</sequence>
<dbReference type="EMBL" id="NVUS01000013">
    <property type="protein sequence ID" value="PCJ00035.1"/>
    <property type="molecule type" value="Genomic_DNA"/>
</dbReference>
<evidence type="ECO:0000256" key="1">
    <source>
        <dbReference type="ARBA" id="ARBA00023002"/>
    </source>
</evidence>
<dbReference type="SUPFAM" id="SSF54637">
    <property type="entry name" value="Thioesterase/thiol ester dehydrase-isomerase"/>
    <property type="match status" value="1"/>
</dbReference>
<reference key="1">
    <citation type="submission" date="2017-08" db="EMBL/GenBank/DDBJ databases">
        <title>A dynamic microbial community with high functional redundancy inhabits the cold, oxic subseafloor aquifer.</title>
        <authorList>
            <person name="Tully B.J."/>
            <person name="Wheat C.G."/>
            <person name="Glazer B.T."/>
            <person name="Huber J.A."/>
        </authorList>
    </citation>
    <scope>NUCLEOTIDE SEQUENCE [LARGE SCALE GENOMIC DNA]</scope>
</reference>
<proteinExistence type="predicted"/>
<gene>
    <name evidence="5" type="ORF">COB13_10600</name>
</gene>